<accession>A0ACC3ST15</accession>
<dbReference type="Proteomes" id="UP001433508">
    <property type="component" value="Unassembled WGS sequence"/>
</dbReference>
<proteinExistence type="predicted"/>
<dbReference type="EMBL" id="MU971476">
    <property type="protein sequence ID" value="KAK9234440.1"/>
    <property type="molecule type" value="Genomic_DNA"/>
</dbReference>
<comment type="caution">
    <text evidence="1">The sequence shown here is derived from an EMBL/GenBank/DDBJ whole genome shotgun (WGS) entry which is preliminary data.</text>
</comment>
<keyword evidence="2" id="KW-1185">Reference proteome</keyword>
<sequence>MVECLAAIAAAKKHLRKRIADRLRYVSQDSVIEQSNKIADTVRSLPEYVSAKRIGLYMHMQISNVIPRKSGRNVEVMTDALIKHAFDDGKLVFLPRIVNSSELSEDEQNSFSNTQSRDLQSTYFPSRFLKLLKMRDYDAVQELVVADDGSHTFTIKEPSEGEDALATSGLDLIIIPGLVFSKACERIGRGKGFYDNFIELHRTVSQKWEKDAPSLVGIALREQLIREEDTADASMHEFPCEAHDQKLDVLVVESDVYRKSLQ</sequence>
<evidence type="ECO:0000313" key="1">
    <source>
        <dbReference type="EMBL" id="KAK9234440.1"/>
    </source>
</evidence>
<evidence type="ECO:0000313" key="2">
    <source>
        <dbReference type="Proteomes" id="UP001433508"/>
    </source>
</evidence>
<organism evidence="1 2">
    <name type="scientific">Lipomyces kononenkoae</name>
    <name type="common">Yeast</name>
    <dbReference type="NCBI Taxonomy" id="34357"/>
    <lineage>
        <taxon>Eukaryota</taxon>
        <taxon>Fungi</taxon>
        <taxon>Dikarya</taxon>
        <taxon>Ascomycota</taxon>
        <taxon>Saccharomycotina</taxon>
        <taxon>Lipomycetes</taxon>
        <taxon>Lipomycetales</taxon>
        <taxon>Lipomycetaceae</taxon>
        <taxon>Lipomyces</taxon>
    </lineage>
</organism>
<reference evidence="2" key="1">
    <citation type="journal article" date="2024" name="Front. Bioeng. Biotechnol.">
        <title>Genome-scale model development and genomic sequencing of the oleaginous clade Lipomyces.</title>
        <authorList>
            <person name="Czajka J.J."/>
            <person name="Han Y."/>
            <person name="Kim J."/>
            <person name="Mondo S.J."/>
            <person name="Hofstad B.A."/>
            <person name="Robles A."/>
            <person name="Haridas S."/>
            <person name="Riley R."/>
            <person name="LaButti K."/>
            <person name="Pangilinan J."/>
            <person name="Andreopoulos W."/>
            <person name="Lipzen A."/>
            <person name="Yan J."/>
            <person name="Wang M."/>
            <person name="Ng V."/>
            <person name="Grigoriev I.V."/>
            <person name="Spatafora J.W."/>
            <person name="Magnuson J.K."/>
            <person name="Baker S.E."/>
            <person name="Pomraning K.R."/>
        </authorList>
    </citation>
    <scope>NUCLEOTIDE SEQUENCE [LARGE SCALE GENOMIC DNA]</scope>
    <source>
        <strain evidence="2">CBS 7786</strain>
    </source>
</reference>
<gene>
    <name evidence="1" type="ORF">V1525DRAFT_59024</name>
</gene>
<name>A0ACC3ST15_LIPKO</name>
<protein>
    <submittedName>
        <fullName evidence="1">Uncharacterized protein</fullName>
    </submittedName>
</protein>